<evidence type="ECO:0000313" key="1">
    <source>
        <dbReference type="EMBL" id="ASU81423.1"/>
    </source>
</evidence>
<evidence type="ECO:0000313" key="2">
    <source>
        <dbReference type="Proteomes" id="UP000215005"/>
    </source>
</evidence>
<sequence>MSRSKAIGTAAESAVVRFLRPHGWPYAERLALSGAADRGDITGTPGVVWEVKSGRSAETAGDSLIRDWLEETETERRNAGADVAVLVTKRAGFSADRAASWWAHMDAATLAALLGARRPLPDITVTAPVRMHLSAAAALLRAAGYGEPLHAREEAA</sequence>
<dbReference type="AlphaFoldDB" id="A0A223RZW3"/>
<dbReference type="EMBL" id="CP022753">
    <property type="protein sequence ID" value="ASU81423.1"/>
    <property type="molecule type" value="Genomic_DNA"/>
</dbReference>
<accession>A0A223RZW3</accession>
<evidence type="ECO:0008006" key="3">
    <source>
        <dbReference type="Google" id="ProtNLM"/>
    </source>
</evidence>
<name>A0A223RZW3_9ACTN</name>
<dbReference type="KEGG" id="ngv:CDO52_00295"/>
<dbReference type="OrthoDB" id="3630198at2"/>
<gene>
    <name evidence="1" type="ORF">CDO52_00295</name>
</gene>
<proteinExistence type="predicted"/>
<keyword evidence="2" id="KW-1185">Reference proteome</keyword>
<organism evidence="1 2">
    <name type="scientific">Nocardiopsis gilva YIM 90087</name>
    <dbReference type="NCBI Taxonomy" id="1235441"/>
    <lineage>
        <taxon>Bacteria</taxon>
        <taxon>Bacillati</taxon>
        <taxon>Actinomycetota</taxon>
        <taxon>Actinomycetes</taxon>
        <taxon>Streptosporangiales</taxon>
        <taxon>Nocardiopsidaceae</taxon>
        <taxon>Nocardiopsis</taxon>
    </lineage>
</organism>
<dbReference type="Proteomes" id="UP000215005">
    <property type="component" value="Chromosome"/>
</dbReference>
<dbReference type="RefSeq" id="WP_017619412.1">
    <property type="nucleotide sequence ID" value="NZ_ANBG01000242.1"/>
</dbReference>
<protein>
    <recommendedName>
        <fullName evidence="3">Holliday junction resolvase</fullName>
    </recommendedName>
</protein>
<reference evidence="1 2" key="1">
    <citation type="submission" date="2017-08" db="EMBL/GenBank/DDBJ databases">
        <title>The complete genome sequence of Nocardiopsis gilva YIM 90087.</title>
        <authorList>
            <person name="Yin M."/>
            <person name="Tang S."/>
        </authorList>
    </citation>
    <scope>NUCLEOTIDE SEQUENCE [LARGE SCALE GENOMIC DNA]</scope>
    <source>
        <strain evidence="1 2">YIM 90087</strain>
    </source>
</reference>